<name>A0A8W8JCT7_MAGGI</name>
<sequence>MASCCRVFLFIVTLVLEIADLILDWDFYVEVSKTDLIGDKIRYSILGFAIFGTILFLCTIITKFIGICDSDDDDQDEEDGACAVTLSLMSTLLEDLPQIILALIVAFRTKDLISPVQIVKAGYGIGEPIIQLIICVCQYCRMNRNIWDKNTCRMSSKIFEMFLSCVLIICSSILMYDLYSDK</sequence>
<keyword evidence="1" id="KW-1133">Transmembrane helix</keyword>
<evidence type="ECO:0008006" key="4">
    <source>
        <dbReference type="Google" id="ProtNLM"/>
    </source>
</evidence>
<dbReference type="EnsemblMetazoa" id="G18292.1">
    <property type="protein sequence ID" value="G18292.1:cds"/>
    <property type="gene ID" value="G18292"/>
</dbReference>
<evidence type="ECO:0000313" key="3">
    <source>
        <dbReference type="Proteomes" id="UP000005408"/>
    </source>
</evidence>
<feature type="transmembrane region" description="Helical" evidence="1">
    <location>
        <begin position="43"/>
        <end position="65"/>
    </location>
</feature>
<dbReference type="AlphaFoldDB" id="A0A8W8JCT7"/>
<protein>
    <recommendedName>
        <fullName evidence="4">XK-related protein</fullName>
    </recommendedName>
</protein>
<reference evidence="2" key="1">
    <citation type="submission" date="2022-08" db="UniProtKB">
        <authorList>
            <consortium name="EnsemblMetazoa"/>
        </authorList>
    </citation>
    <scope>IDENTIFICATION</scope>
    <source>
        <strain evidence="2">05x7-T-G4-1.051#20</strain>
    </source>
</reference>
<feature type="transmembrane region" description="Helical" evidence="1">
    <location>
        <begin position="7"/>
        <end position="23"/>
    </location>
</feature>
<keyword evidence="1" id="KW-0812">Transmembrane</keyword>
<keyword evidence="1" id="KW-0472">Membrane</keyword>
<proteinExistence type="predicted"/>
<feature type="transmembrane region" description="Helical" evidence="1">
    <location>
        <begin position="158"/>
        <end position="179"/>
    </location>
</feature>
<accession>A0A8W8JCT7</accession>
<dbReference type="Proteomes" id="UP000005408">
    <property type="component" value="Unassembled WGS sequence"/>
</dbReference>
<evidence type="ECO:0000313" key="2">
    <source>
        <dbReference type="EnsemblMetazoa" id="G18292.1:cds"/>
    </source>
</evidence>
<keyword evidence="3" id="KW-1185">Reference proteome</keyword>
<evidence type="ECO:0000256" key="1">
    <source>
        <dbReference type="SAM" id="Phobius"/>
    </source>
</evidence>
<organism evidence="2 3">
    <name type="scientific">Magallana gigas</name>
    <name type="common">Pacific oyster</name>
    <name type="synonym">Crassostrea gigas</name>
    <dbReference type="NCBI Taxonomy" id="29159"/>
    <lineage>
        <taxon>Eukaryota</taxon>
        <taxon>Metazoa</taxon>
        <taxon>Spiralia</taxon>
        <taxon>Lophotrochozoa</taxon>
        <taxon>Mollusca</taxon>
        <taxon>Bivalvia</taxon>
        <taxon>Autobranchia</taxon>
        <taxon>Pteriomorphia</taxon>
        <taxon>Ostreida</taxon>
        <taxon>Ostreoidea</taxon>
        <taxon>Ostreidae</taxon>
        <taxon>Magallana</taxon>
    </lineage>
</organism>